<feature type="transmembrane region" description="Helical" evidence="1">
    <location>
        <begin position="49"/>
        <end position="82"/>
    </location>
</feature>
<reference evidence="2 3" key="1">
    <citation type="journal article" date="2005" name="J. Bacteriol.">
        <title>The genome of Sulfolobus acidocaldarius, a model organism of the Crenarchaeota.</title>
        <authorList>
            <person name="Chen L."/>
            <person name="Brugger K."/>
            <person name="Skovgaard M."/>
            <person name="Redder P."/>
            <person name="She Q."/>
            <person name="Torarinsson E."/>
            <person name="Greve B."/>
            <person name="Awayez M."/>
            <person name="Zibat A."/>
            <person name="Klenk H.-P."/>
            <person name="Garrett R.A."/>
        </authorList>
    </citation>
    <scope>NUCLEOTIDE SEQUENCE [LARGE SCALE GENOMIC DNA]</scope>
    <source>
        <strain evidence="3">ATCC 33909 / DSM 639 / JCM 8929 / NBRC 15157 / NCIMB 11770</strain>
    </source>
</reference>
<dbReference type="Proteomes" id="UP000001018">
    <property type="component" value="Chromosome"/>
</dbReference>
<gene>
    <name evidence="2" type="ordered locus">Saci_1659</name>
</gene>
<keyword evidence="1" id="KW-1133">Transmembrane helix</keyword>
<dbReference type="RefSeq" id="WP_011278471.1">
    <property type="nucleotide sequence ID" value="NC_007181.1"/>
</dbReference>
<sequence length="171" mass="19918">MMFKGFKTLIMFYISSLIVALIPTSWWYYSAGGIANIYDSPFLLRVEFLGSYVIIANIVNILLTAFRIYVIVNIVYALIYIFRKKQEYKYTTMAWLPVLYIIDPILTYLVLKFALPNYANYPFVIFGQETFTIHQGNTTASLLIVSEPTIAFWISFIPTIVYVAYFFVKRL</sequence>
<keyword evidence="1" id="KW-0472">Membrane</keyword>
<name>Q4J8B2_SULAC</name>
<dbReference type="KEGG" id="sai:Saci_1659"/>
<evidence type="ECO:0000313" key="3">
    <source>
        <dbReference type="Proteomes" id="UP000001018"/>
    </source>
</evidence>
<keyword evidence="1" id="KW-0812">Transmembrane</keyword>
<dbReference type="HOGENOM" id="CLU_1551727_0_0_2"/>
<evidence type="ECO:0000313" key="2">
    <source>
        <dbReference type="EMBL" id="AAY80969.1"/>
    </source>
</evidence>
<dbReference type="PATRIC" id="fig|330779.12.peg.1594"/>
<protein>
    <submittedName>
        <fullName evidence="2">Conserved membrane protein</fullName>
    </submittedName>
</protein>
<evidence type="ECO:0000256" key="1">
    <source>
        <dbReference type="SAM" id="Phobius"/>
    </source>
</evidence>
<keyword evidence="3" id="KW-1185">Reference proteome</keyword>
<dbReference type="EMBL" id="CP000077">
    <property type="protein sequence ID" value="AAY80969.1"/>
    <property type="molecule type" value="Genomic_DNA"/>
</dbReference>
<feature type="transmembrane region" description="Helical" evidence="1">
    <location>
        <begin position="94"/>
        <end position="115"/>
    </location>
</feature>
<proteinExistence type="predicted"/>
<organism evidence="2 3">
    <name type="scientific">Sulfolobus acidocaldarius (strain ATCC 33909 / DSM 639 / JCM 8929 / NBRC 15157 / NCIMB 11770)</name>
    <dbReference type="NCBI Taxonomy" id="330779"/>
    <lineage>
        <taxon>Archaea</taxon>
        <taxon>Thermoproteota</taxon>
        <taxon>Thermoprotei</taxon>
        <taxon>Sulfolobales</taxon>
        <taxon>Sulfolobaceae</taxon>
        <taxon>Sulfolobus</taxon>
    </lineage>
</organism>
<feature type="transmembrane region" description="Helical" evidence="1">
    <location>
        <begin position="150"/>
        <end position="168"/>
    </location>
</feature>
<dbReference type="AlphaFoldDB" id="Q4J8B2"/>
<dbReference type="STRING" id="330779.Saci_1659"/>
<dbReference type="GeneID" id="14552150"/>
<dbReference type="eggNOG" id="arCOG05999">
    <property type="taxonomic scope" value="Archaea"/>
</dbReference>
<feature type="transmembrane region" description="Helical" evidence="1">
    <location>
        <begin position="9"/>
        <end position="29"/>
    </location>
</feature>
<accession>Q4J8B2</accession>